<evidence type="ECO:0000313" key="1">
    <source>
        <dbReference type="EMBL" id="EYC12117.1"/>
    </source>
</evidence>
<comment type="caution">
    <text evidence="1">The sequence shown here is derived from an EMBL/GenBank/DDBJ whole genome shotgun (WGS) entry which is preliminary data.</text>
</comment>
<reference evidence="2" key="1">
    <citation type="journal article" date="2015" name="Nat. Genet.">
        <title>The genome and transcriptome of the zoonotic hookworm Ancylostoma ceylanicum identify infection-specific gene families.</title>
        <authorList>
            <person name="Schwarz E.M."/>
            <person name="Hu Y."/>
            <person name="Antoshechkin I."/>
            <person name="Miller M.M."/>
            <person name="Sternberg P.W."/>
            <person name="Aroian R.V."/>
        </authorList>
    </citation>
    <scope>NUCLEOTIDE SEQUENCE</scope>
    <source>
        <strain evidence="2">HY135</strain>
    </source>
</reference>
<sequence>MLLTSSLVPLKAAPAEILGSELRETGIAVAGTPAFQRPDASVNTIAVGGLAQWMRAMRIIHRVSWRDARTPQGGALFLAFET</sequence>
<name>A0A016UBB9_9BILA</name>
<dbReference type="AlphaFoldDB" id="A0A016UBB9"/>
<accession>A0A016UBB9</accession>
<proteinExistence type="predicted"/>
<organism evidence="1 2">
    <name type="scientific">Ancylostoma ceylanicum</name>
    <dbReference type="NCBI Taxonomy" id="53326"/>
    <lineage>
        <taxon>Eukaryota</taxon>
        <taxon>Metazoa</taxon>
        <taxon>Ecdysozoa</taxon>
        <taxon>Nematoda</taxon>
        <taxon>Chromadorea</taxon>
        <taxon>Rhabditida</taxon>
        <taxon>Rhabditina</taxon>
        <taxon>Rhabditomorpha</taxon>
        <taxon>Strongyloidea</taxon>
        <taxon>Ancylostomatidae</taxon>
        <taxon>Ancylostomatinae</taxon>
        <taxon>Ancylostoma</taxon>
    </lineage>
</organism>
<dbReference type="Proteomes" id="UP000024635">
    <property type="component" value="Unassembled WGS sequence"/>
</dbReference>
<protein>
    <submittedName>
        <fullName evidence="1">Uncharacterized protein</fullName>
    </submittedName>
</protein>
<keyword evidence="2" id="KW-1185">Reference proteome</keyword>
<dbReference type="EMBL" id="JARK01001384">
    <property type="protein sequence ID" value="EYC12117.1"/>
    <property type="molecule type" value="Genomic_DNA"/>
</dbReference>
<evidence type="ECO:0000313" key="2">
    <source>
        <dbReference type="Proteomes" id="UP000024635"/>
    </source>
</evidence>
<gene>
    <name evidence="1" type="primary">Acey_s0048.g1624</name>
    <name evidence="1" type="ORF">Y032_0048g1624</name>
</gene>